<proteinExistence type="predicted"/>
<dbReference type="PANTHER" id="PTHR43437">
    <property type="entry name" value="HYDROXYACYL-THIOESTER DEHYDRATASE TYPE 2, MITOCHONDRIAL-RELATED"/>
    <property type="match status" value="1"/>
</dbReference>
<dbReference type="Proteomes" id="UP001500742">
    <property type="component" value="Unassembled WGS sequence"/>
</dbReference>
<dbReference type="InterPro" id="IPR029069">
    <property type="entry name" value="HotDog_dom_sf"/>
</dbReference>
<accession>A0ABP7QC40</accession>
<organism evidence="2 3">
    <name type="scientific">Mucilaginibacter dorajii</name>
    <dbReference type="NCBI Taxonomy" id="692994"/>
    <lineage>
        <taxon>Bacteria</taxon>
        <taxon>Pseudomonadati</taxon>
        <taxon>Bacteroidota</taxon>
        <taxon>Sphingobacteriia</taxon>
        <taxon>Sphingobacteriales</taxon>
        <taxon>Sphingobacteriaceae</taxon>
        <taxon>Mucilaginibacter</taxon>
    </lineage>
</organism>
<keyword evidence="3" id="KW-1185">Reference proteome</keyword>
<sequence length="136" mass="15529">MPPKLNDTFKHEFVFTEEQVLTYAKISGDTNPIHVSNEYAGQTEFGKCIVHGYFATSIFSKIYGTLLYPDGHILLSQSAKYIKPIFTDIPYIAVITVKELIPEKSRVVYLNEIFDVENQQLKITGEATLLNKNYFN</sequence>
<comment type="caution">
    <text evidence="2">The sequence shown here is derived from an EMBL/GenBank/DDBJ whole genome shotgun (WGS) entry which is preliminary data.</text>
</comment>
<gene>
    <name evidence="2" type="ORF">GCM10022210_33420</name>
</gene>
<evidence type="ECO:0000313" key="2">
    <source>
        <dbReference type="EMBL" id="GAA3979628.1"/>
    </source>
</evidence>
<feature type="domain" description="MaoC-like" evidence="1">
    <location>
        <begin position="12"/>
        <end position="88"/>
    </location>
</feature>
<name>A0ABP7QC40_9SPHI</name>
<dbReference type="Pfam" id="PF01575">
    <property type="entry name" value="MaoC_dehydratas"/>
    <property type="match status" value="1"/>
</dbReference>
<protein>
    <recommendedName>
        <fullName evidence="1">MaoC-like domain-containing protein</fullName>
    </recommendedName>
</protein>
<evidence type="ECO:0000259" key="1">
    <source>
        <dbReference type="Pfam" id="PF01575"/>
    </source>
</evidence>
<evidence type="ECO:0000313" key="3">
    <source>
        <dbReference type="Proteomes" id="UP001500742"/>
    </source>
</evidence>
<dbReference type="PANTHER" id="PTHR43437:SF3">
    <property type="entry name" value="HYDROXYACYL-THIOESTER DEHYDRATASE TYPE 2, MITOCHONDRIAL"/>
    <property type="match status" value="1"/>
</dbReference>
<dbReference type="CDD" id="cd03449">
    <property type="entry name" value="R_hydratase"/>
    <property type="match status" value="1"/>
</dbReference>
<reference evidence="3" key="1">
    <citation type="journal article" date="2019" name="Int. J. Syst. Evol. Microbiol.">
        <title>The Global Catalogue of Microorganisms (GCM) 10K type strain sequencing project: providing services to taxonomists for standard genome sequencing and annotation.</title>
        <authorList>
            <consortium name="The Broad Institute Genomics Platform"/>
            <consortium name="The Broad Institute Genome Sequencing Center for Infectious Disease"/>
            <person name="Wu L."/>
            <person name="Ma J."/>
        </authorList>
    </citation>
    <scope>NUCLEOTIDE SEQUENCE [LARGE SCALE GENOMIC DNA]</scope>
    <source>
        <strain evidence="3">JCM 16601</strain>
    </source>
</reference>
<dbReference type="SUPFAM" id="SSF54637">
    <property type="entry name" value="Thioesterase/thiol ester dehydrase-isomerase"/>
    <property type="match status" value="1"/>
</dbReference>
<dbReference type="InterPro" id="IPR050965">
    <property type="entry name" value="UPF0336/Enoyl-CoA_hydratase"/>
</dbReference>
<dbReference type="EMBL" id="BAAAZC010000025">
    <property type="protein sequence ID" value="GAA3979628.1"/>
    <property type="molecule type" value="Genomic_DNA"/>
</dbReference>
<dbReference type="RefSeq" id="WP_259088174.1">
    <property type="nucleotide sequence ID" value="NZ_BAAAZC010000025.1"/>
</dbReference>
<dbReference type="InterPro" id="IPR002539">
    <property type="entry name" value="MaoC-like_dom"/>
</dbReference>
<dbReference type="Gene3D" id="3.10.129.10">
    <property type="entry name" value="Hotdog Thioesterase"/>
    <property type="match status" value="1"/>
</dbReference>